<comment type="caution">
    <text evidence="2">The sequence shown here is derived from an EMBL/GenBank/DDBJ whole genome shotgun (WGS) entry which is preliminary data.</text>
</comment>
<protein>
    <submittedName>
        <fullName evidence="2">Uncharacterized protein</fullName>
    </submittedName>
</protein>
<proteinExistence type="predicted"/>
<evidence type="ECO:0000313" key="2">
    <source>
        <dbReference type="EMBL" id="GBG73788.1"/>
    </source>
</evidence>
<dbReference type="Gramene" id="GBG73788">
    <property type="protein sequence ID" value="GBG73788"/>
    <property type="gene ID" value="CBR_g17127"/>
</dbReference>
<keyword evidence="3" id="KW-1185">Reference proteome</keyword>
<evidence type="ECO:0000256" key="1">
    <source>
        <dbReference type="SAM" id="MobiDB-lite"/>
    </source>
</evidence>
<feature type="compositionally biased region" description="Polar residues" evidence="1">
    <location>
        <begin position="136"/>
        <end position="146"/>
    </location>
</feature>
<gene>
    <name evidence="2" type="ORF">CBR_g17127</name>
</gene>
<feature type="compositionally biased region" description="Basic and acidic residues" evidence="1">
    <location>
        <begin position="183"/>
        <end position="194"/>
    </location>
</feature>
<organism evidence="2 3">
    <name type="scientific">Chara braunii</name>
    <name type="common">Braun's stonewort</name>
    <dbReference type="NCBI Taxonomy" id="69332"/>
    <lineage>
        <taxon>Eukaryota</taxon>
        <taxon>Viridiplantae</taxon>
        <taxon>Streptophyta</taxon>
        <taxon>Charophyceae</taxon>
        <taxon>Charales</taxon>
        <taxon>Characeae</taxon>
        <taxon>Chara</taxon>
    </lineage>
</organism>
<feature type="region of interest" description="Disordered" evidence="1">
    <location>
        <begin position="60"/>
        <end position="92"/>
    </location>
</feature>
<evidence type="ECO:0000313" key="3">
    <source>
        <dbReference type="Proteomes" id="UP000265515"/>
    </source>
</evidence>
<dbReference type="EMBL" id="BFEA01000189">
    <property type="protein sequence ID" value="GBG73788.1"/>
    <property type="molecule type" value="Genomic_DNA"/>
</dbReference>
<name>A0A388KUV8_CHABU</name>
<feature type="region of interest" description="Disordered" evidence="1">
    <location>
        <begin position="135"/>
        <end position="194"/>
    </location>
</feature>
<accession>A0A388KUV8</accession>
<sequence>MAIVPVQTPVYGGAPISTGPPMYNGYNNYNGGYSGGGGLGRRVSNLEDLIAKIRGKHKADEARDKVTWDEEEKKKKEKEEEDRRLQEKKDREEMHSIFAKELNTKLDVINIAVGKKDKDKGDDEIAKLREKIKMLKNSQQGGTSIAAQAGKKSKGRDDEITKLREERDCGYETGFKKKIRGNRRGDSKREEVER</sequence>
<dbReference type="AlphaFoldDB" id="A0A388KUV8"/>
<reference evidence="2 3" key="1">
    <citation type="journal article" date="2018" name="Cell">
        <title>The Chara Genome: Secondary Complexity and Implications for Plant Terrestrialization.</title>
        <authorList>
            <person name="Nishiyama T."/>
            <person name="Sakayama H."/>
            <person name="Vries J.D."/>
            <person name="Buschmann H."/>
            <person name="Saint-Marcoux D."/>
            <person name="Ullrich K.K."/>
            <person name="Haas F.B."/>
            <person name="Vanderstraeten L."/>
            <person name="Becker D."/>
            <person name="Lang D."/>
            <person name="Vosolsobe S."/>
            <person name="Rombauts S."/>
            <person name="Wilhelmsson P.K.I."/>
            <person name="Janitza P."/>
            <person name="Kern R."/>
            <person name="Heyl A."/>
            <person name="Rumpler F."/>
            <person name="Villalobos L.I.A.C."/>
            <person name="Clay J.M."/>
            <person name="Skokan R."/>
            <person name="Toyoda A."/>
            <person name="Suzuki Y."/>
            <person name="Kagoshima H."/>
            <person name="Schijlen E."/>
            <person name="Tajeshwar N."/>
            <person name="Catarino B."/>
            <person name="Hetherington A.J."/>
            <person name="Saltykova A."/>
            <person name="Bonnot C."/>
            <person name="Breuninger H."/>
            <person name="Symeonidi A."/>
            <person name="Radhakrishnan G.V."/>
            <person name="Van Nieuwerburgh F."/>
            <person name="Deforce D."/>
            <person name="Chang C."/>
            <person name="Karol K.G."/>
            <person name="Hedrich R."/>
            <person name="Ulvskov P."/>
            <person name="Glockner G."/>
            <person name="Delwiche C.F."/>
            <person name="Petrasek J."/>
            <person name="Van de Peer Y."/>
            <person name="Friml J."/>
            <person name="Beilby M."/>
            <person name="Dolan L."/>
            <person name="Kohara Y."/>
            <person name="Sugano S."/>
            <person name="Fujiyama A."/>
            <person name="Delaux P.-M."/>
            <person name="Quint M."/>
            <person name="TheiBen G."/>
            <person name="Hagemann M."/>
            <person name="Harholt J."/>
            <person name="Dunand C."/>
            <person name="Zachgo S."/>
            <person name="Langdale J."/>
            <person name="Maumus F."/>
            <person name="Straeten D.V.D."/>
            <person name="Gould S.B."/>
            <person name="Rensing S.A."/>
        </authorList>
    </citation>
    <scope>NUCLEOTIDE SEQUENCE [LARGE SCALE GENOMIC DNA]</scope>
    <source>
        <strain evidence="2 3">S276</strain>
    </source>
</reference>
<dbReference type="Proteomes" id="UP000265515">
    <property type="component" value="Unassembled WGS sequence"/>
</dbReference>
<feature type="compositionally biased region" description="Basic and acidic residues" evidence="1">
    <location>
        <begin position="155"/>
        <end position="170"/>
    </location>
</feature>